<evidence type="ECO:0008006" key="4">
    <source>
        <dbReference type="Google" id="ProtNLM"/>
    </source>
</evidence>
<reference evidence="2" key="1">
    <citation type="journal article" date="2021" name="PeerJ">
        <title>Extensive microbial diversity within the chicken gut microbiome revealed by metagenomics and culture.</title>
        <authorList>
            <person name="Gilroy R."/>
            <person name="Ravi A."/>
            <person name="Getino M."/>
            <person name="Pursley I."/>
            <person name="Horton D.L."/>
            <person name="Alikhan N.F."/>
            <person name="Baker D."/>
            <person name="Gharbi K."/>
            <person name="Hall N."/>
            <person name="Watson M."/>
            <person name="Adriaenssens E.M."/>
            <person name="Foster-Nyarko E."/>
            <person name="Jarju S."/>
            <person name="Secka A."/>
            <person name="Antonio M."/>
            <person name="Oren A."/>
            <person name="Chaudhuri R.R."/>
            <person name="La Ragione R."/>
            <person name="Hildebrand F."/>
            <person name="Pallen M.J."/>
        </authorList>
    </citation>
    <scope>NUCLEOTIDE SEQUENCE</scope>
    <source>
        <strain evidence="2">ChiW19-954</strain>
    </source>
</reference>
<feature type="compositionally biased region" description="Acidic residues" evidence="1">
    <location>
        <begin position="20"/>
        <end position="35"/>
    </location>
</feature>
<evidence type="ECO:0000313" key="3">
    <source>
        <dbReference type="Proteomes" id="UP000823890"/>
    </source>
</evidence>
<evidence type="ECO:0000256" key="1">
    <source>
        <dbReference type="SAM" id="MobiDB-lite"/>
    </source>
</evidence>
<feature type="region of interest" description="Disordered" evidence="1">
    <location>
        <begin position="1"/>
        <end position="39"/>
    </location>
</feature>
<accession>A0A9D2STG2</accession>
<dbReference type="AlphaFoldDB" id="A0A9D2STG2"/>
<evidence type="ECO:0000313" key="2">
    <source>
        <dbReference type="EMBL" id="HJC33255.1"/>
    </source>
</evidence>
<dbReference type="EMBL" id="DWWO01000015">
    <property type="protein sequence ID" value="HJC33255.1"/>
    <property type="molecule type" value="Genomic_DNA"/>
</dbReference>
<comment type="caution">
    <text evidence="2">The sequence shown here is derived from an EMBL/GenBank/DDBJ whole genome shotgun (WGS) entry which is preliminary data.</text>
</comment>
<name>A0A9D2STG2_9FIRM</name>
<organism evidence="2 3">
    <name type="scientific">Candidatus Mediterraneibacter faecipullorum</name>
    <dbReference type="NCBI Taxonomy" id="2838670"/>
    <lineage>
        <taxon>Bacteria</taxon>
        <taxon>Bacillati</taxon>
        <taxon>Bacillota</taxon>
        <taxon>Clostridia</taxon>
        <taxon>Lachnospirales</taxon>
        <taxon>Lachnospiraceae</taxon>
        <taxon>Mediterraneibacter</taxon>
    </lineage>
</organism>
<protein>
    <recommendedName>
        <fullName evidence="4">Chaperone protein DnaJ</fullName>
    </recommendedName>
</protein>
<feature type="compositionally biased region" description="Basic and acidic residues" evidence="1">
    <location>
        <begin position="1"/>
        <end position="19"/>
    </location>
</feature>
<reference evidence="2" key="2">
    <citation type="submission" date="2021-04" db="EMBL/GenBank/DDBJ databases">
        <authorList>
            <person name="Gilroy R."/>
        </authorList>
    </citation>
    <scope>NUCLEOTIDE SEQUENCE</scope>
    <source>
        <strain evidence="2">ChiW19-954</strain>
    </source>
</reference>
<sequence length="150" mass="16568">MHEEDKPVEYNDGSDIKIEEETEENQEMSELDEDMQGSGEIPCPECSGTGVASQCANCGGTGYDTDTKQVCVKCFGAGEKFCERCKGWGMLNSSGYSETPSVPGGDSSMGKWQNESCTGCSGQGYYDLSCLRRRREILVRLLPWHHNKTR</sequence>
<dbReference type="Proteomes" id="UP000823890">
    <property type="component" value="Unassembled WGS sequence"/>
</dbReference>
<proteinExistence type="predicted"/>
<gene>
    <name evidence="2" type="ORF">H9758_01520</name>
</gene>